<dbReference type="RefSeq" id="WP_345073621.1">
    <property type="nucleotide sequence ID" value="NZ_BAABDJ010000032.1"/>
</dbReference>
<sequence length="118" mass="13343">MEVYREILPESYLLILVDEQATTDSDRTLNLALGRAARSGKVSIWVDCSNVHQLPAHAAKLLVRYGRKLIKNGISLLLCHLSDTVRRELLTQDPDLNSLIMPTLLDAEQYCQQRVNRG</sequence>
<reference evidence="2" key="1">
    <citation type="journal article" date="2019" name="Int. J. Syst. Evol. Microbiol.">
        <title>The Global Catalogue of Microorganisms (GCM) 10K type strain sequencing project: providing services to taxonomists for standard genome sequencing and annotation.</title>
        <authorList>
            <consortium name="The Broad Institute Genomics Platform"/>
            <consortium name="The Broad Institute Genome Sequencing Center for Infectious Disease"/>
            <person name="Wu L."/>
            <person name="Ma J."/>
        </authorList>
    </citation>
    <scope>NUCLEOTIDE SEQUENCE [LARGE SCALE GENOMIC DNA]</scope>
    <source>
        <strain evidence="2">JCM 17224</strain>
    </source>
</reference>
<protein>
    <recommendedName>
        <fullName evidence="3">STAS domain-containing protein</fullName>
    </recommendedName>
</protein>
<gene>
    <name evidence="1" type="ORF">GCM10022408_26400</name>
</gene>
<organism evidence="1 2">
    <name type="scientific">Hymenobacter fastidiosus</name>
    <dbReference type="NCBI Taxonomy" id="486264"/>
    <lineage>
        <taxon>Bacteria</taxon>
        <taxon>Pseudomonadati</taxon>
        <taxon>Bacteroidota</taxon>
        <taxon>Cytophagia</taxon>
        <taxon>Cytophagales</taxon>
        <taxon>Hymenobacteraceae</taxon>
        <taxon>Hymenobacter</taxon>
    </lineage>
</organism>
<name>A0ABP7SJ71_9BACT</name>
<dbReference type="Proteomes" id="UP001500567">
    <property type="component" value="Unassembled WGS sequence"/>
</dbReference>
<evidence type="ECO:0000313" key="2">
    <source>
        <dbReference type="Proteomes" id="UP001500567"/>
    </source>
</evidence>
<dbReference type="Gene3D" id="3.30.750.24">
    <property type="entry name" value="STAS domain"/>
    <property type="match status" value="1"/>
</dbReference>
<evidence type="ECO:0008006" key="3">
    <source>
        <dbReference type="Google" id="ProtNLM"/>
    </source>
</evidence>
<keyword evidence="2" id="KW-1185">Reference proteome</keyword>
<evidence type="ECO:0000313" key="1">
    <source>
        <dbReference type="EMBL" id="GAA4012401.1"/>
    </source>
</evidence>
<proteinExistence type="predicted"/>
<dbReference type="SUPFAM" id="SSF52091">
    <property type="entry name" value="SpoIIaa-like"/>
    <property type="match status" value="1"/>
</dbReference>
<dbReference type="InterPro" id="IPR036513">
    <property type="entry name" value="STAS_dom_sf"/>
</dbReference>
<dbReference type="EMBL" id="BAABDJ010000032">
    <property type="protein sequence ID" value="GAA4012401.1"/>
    <property type="molecule type" value="Genomic_DNA"/>
</dbReference>
<accession>A0ABP7SJ71</accession>
<comment type="caution">
    <text evidence="1">The sequence shown here is derived from an EMBL/GenBank/DDBJ whole genome shotgun (WGS) entry which is preliminary data.</text>
</comment>